<sequence length="193" mass="21212">MSSTQNKKRKSDAGTSVTASKKARTASQTPAEFVDEILGSPDTFSVPIGEDATRKVLVDVAQYVQILQSQIDSLKPKARSPEDIEDAAQKIRAVAKSAILNHMSWRPTCNDGRAKWTYDGVCQDPEIFGAVIGLTGAPLPFKTKKIPQAEFEKLFGGTFHKSIRYATLELTSDVTVQWFPEEGTFKLKGLYGK</sequence>
<name>A0ACD3AM59_9AGAR</name>
<reference evidence="1 2" key="1">
    <citation type="journal article" date="2019" name="Nat. Ecol. Evol.">
        <title>Megaphylogeny resolves global patterns of mushroom evolution.</title>
        <authorList>
            <person name="Varga T."/>
            <person name="Krizsan K."/>
            <person name="Foldi C."/>
            <person name="Dima B."/>
            <person name="Sanchez-Garcia M."/>
            <person name="Sanchez-Ramirez S."/>
            <person name="Szollosi G.J."/>
            <person name="Szarkandi J.G."/>
            <person name="Papp V."/>
            <person name="Albert L."/>
            <person name="Andreopoulos W."/>
            <person name="Angelini C."/>
            <person name="Antonin V."/>
            <person name="Barry K.W."/>
            <person name="Bougher N.L."/>
            <person name="Buchanan P."/>
            <person name="Buyck B."/>
            <person name="Bense V."/>
            <person name="Catcheside P."/>
            <person name="Chovatia M."/>
            <person name="Cooper J."/>
            <person name="Damon W."/>
            <person name="Desjardin D."/>
            <person name="Finy P."/>
            <person name="Geml J."/>
            <person name="Haridas S."/>
            <person name="Hughes K."/>
            <person name="Justo A."/>
            <person name="Karasinski D."/>
            <person name="Kautmanova I."/>
            <person name="Kiss B."/>
            <person name="Kocsube S."/>
            <person name="Kotiranta H."/>
            <person name="LaButti K.M."/>
            <person name="Lechner B.E."/>
            <person name="Liimatainen K."/>
            <person name="Lipzen A."/>
            <person name="Lukacs Z."/>
            <person name="Mihaltcheva S."/>
            <person name="Morgado L.N."/>
            <person name="Niskanen T."/>
            <person name="Noordeloos M.E."/>
            <person name="Ohm R.A."/>
            <person name="Ortiz-Santana B."/>
            <person name="Ovrebo C."/>
            <person name="Racz N."/>
            <person name="Riley R."/>
            <person name="Savchenko A."/>
            <person name="Shiryaev A."/>
            <person name="Soop K."/>
            <person name="Spirin V."/>
            <person name="Szebenyi C."/>
            <person name="Tomsovsky M."/>
            <person name="Tulloss R.E."/>
            <person name="Uehling J."/>
            <person name="Grigoriev I.V."/>
            <person name="Vagvolgyi C."/>
            <person name="Papp T."/>
            <person name="Martin F.M."/>
            <person name="Miettinen O."/>
            <person name="Hibbett D.S."/>
            <person name="Nagy L.G."/>
        </authorList>
    </citation>
    <scope>NUCLEOTIDE SEQUENCE [LARGE SCALE GENOMIC DNA]</scope>
    <source>
        <strain evidence="1 2">NL-1719</strain>
    </source>
</reference>
<dbReference type="EMBL" id="ML208401">
    <property type="protein sequence ID" value="TFK66575.1"/>
    <property type="molecule type" value="Genomic_DNA"/>
</dbReference>
<proteinExistence type="predicted"/>
<gene>
    <name evidence="1" type="ORF">BDN72DRAFT_844193</name>
</gene>
<evidence type="ECO:0000313" key="1">
    <source>
        <dbReference type="EMBL" id="TFK66575.1"/>
    </source>
</evidence>
<dbReference type="Proteomes" id="UP000308600">
    <property type="component" value="Unassembled WGS sequence"/>
</dbReference>
<organism evidence="1 2">
    <name type="scientific">Pluteus cervinus</name>
    <dbReference type="NCBI Taxonomy" id="181527"/>
    <lineage>
        <taxon>Eukaryota</taxon>
        <taxon>Fungi</taxon>
        <taxon>Dikarya</taxon>
        <taxon>Basidiomycota</taxon>
        <taxon>Agaricomycotina</taxon>
        <taxon>Agaricomycetes</taxon>
        <taxon>Agaricomycetidae</taxon>
        <taxon>Agaricales</taxon>
        <taxon>Pluteineae</taxon>
        <taxon>Pluteaceae</taxon>
        <taxon>Pluteus</taxon>
    </lineage>
</organism>
<evidence type="ECO:0000313" key="2">
    <source>
        <dbReference type="Proteomes" id="UP000308600"/>
    </source>
</evidence>
<keyword evidence="2" id="KW-1185">Reference proteome</keyword>
<protein>
    <submittedName>
        <fullName evidence="1">Uncharacterized protein</fullName>
    </submittedName>
</protein>
<accession>A0ACD3AM59</accession>